<dbReference type="AlphaFoldDB" id="A0A1X0QC91"/>
<evidence type="ECO:0000313" key="1">
    <source>
        <dbReference type="EMBL" id="ORD97387.1"/>
    </source>
</evidence>
<reference evidence="1 2" key="1">
    <citation type="journal article" date="2017" name="Environ. Microbiol.">
        <title>Decay of the glycolytic pathway and adaptation to intranuclear parasitism within Enterocytozoonidae microsporidia.</title>
        <authorList>
            <person name="Wiredu Boakye D."/>
            <person name="Jaroenlak P."/>
            <person name="Prachumwat A."/>
            <person name="Williams T.A."/>
            <person name="Bateman K.S."/>
            <person name="Itsathitphaisarn O."/>
            <person name="Sritunyalucksana K."/>
            <person name="Paszkiewicz K.H."/>
            <person name="Moore K.A."/>
            <person name="Stentiford G.D."/>
            <person name="Williams B.A."/>
        </authorList>
    </citation>
    <scope>NUCLEOTIDE SEQUENCE [LARGE SCALE GENOMIC DNA]</scope>
    <source>
        <strain evidence="1 2">GB1</strain>
    </source>
</reference>
<accession>A0A1X0QC91</accession>
<dbReference type="VEuPathDB" id="MicrosporidiaDB:HERIO_764"/>
<evidence type="ECO:0000313" key="2">
    <source>
        <dbReference type="Proteomes" id="UP000192356"/>
    </source>
</evidence>
<sequence>MRLIDIGDSVSEKKLNCDYLVETFFETSRQLMEEIGSFSNARVKSPGAKPYKHFYRKGTLKTIRAHRMVKADLNVGPEKAKELADAASNKRRRDVSRVISRPLLYDSDDLLNGRIKDLWQNLNVIIGKKRSDADQPIQNPDDNALVYESCQKGEIWAHHFEKLAHDTTGNSRYFDKWRIILPEFNDATQLEGCDDRCNGVRLPQSSPVLGMIKHLAKTKYRENGTKLPLVVVSLSQNSVLPRPYGK</sequence>
<organism evidence="1 2">
    <name type="scientific">Hepatospora eriocheir</name>
    <dbReference type="NCBI Taxonomy" id="1081669"/>
    <lineage>
        <taxon>Eukaryota</taxon>
        <taxon>Fungi</taxon>
        <taxon>Fungi incertae sedis</taxon>
        <taxon>Microsporidia</taxon>
        <taxon>Hepatosporidae</taxon>
        <taxon>Hepatospora</taxon>
    </lineage>
</organism>
<dbReference type="Proteomes" id="UP000192356">
    <property type="component" value="Unassembled WGS sequence"/>
</dbReference>
<keyword evidence="2" id="KW-1185">Reference proteome</keyword>
<name>A0A1X0QC91_9MICR</name>
<comment type="caution">
    <text evidence="1">The sequence shown here is derived from an EMBL/GenBank/DDBJ whole genome shotgun (WGS) entry which is preliminary data.</text>
</comment>
<dbReference type="EMBL" id="LVKB01000025">
    <property type="protein sequence ID" value="ORD97387.1"/>
    <property type="molecule type" value="Genomic_DNA"/>
</dbReference>
<proteinExistence type="predicted"/>
<dbReference type="OrthoDB" id="5543323at2759"/>
<protein>
    <submittedName>
        <fullName evidence="1">Uncharacterized protein</fullName>
    </submittedName>
</protein>
<gene>
    <name evidence="1" type="ORF">HERIO_764</name>
</gene>